<keyword evidence="1" id="KW-0812">Transmembrane</keyword>
<organism evidence="2 3">
    <name type="scientific">Dovyalis caffra</name>
    <dbReference type="NCBI Taxonomy" id="77055"/>
    <lineage>
        <taxon>Eukaryota</taxon>
        <taxon>Viridiplantae</taxon>
        <taxon>Streptophyta</taxon>
        <taxon>Embryophyta</taxon>
        <taxon>Tracheophyta</taxon>
        <taxon>Spermatophyta</taxon>
        <taxon>Magnoliopsida</taxon>
        <taxon>eudicotyledons</taxon>
        <taxon>Gunneridae</taxon>
        <taxon>Pentapetalae</taxon>
        <taxon>rosids</taxon>
        <taxon>fabids</taxon>
        <taxon>Malpighiales</taxon>
        <taxon>Salicaceae</taxon>
        <taxon>Flacourtieae</taxon>
        <taxon>Dovyalis</taxon>
    </lineage>
</organism>
<evidence type="ECO:0000313" key="3">
    <source>
        <dbReference type="Proteomes" id="UP001314170"/>
    </source>
</evidence>
<gene>
    <name evidence="2" type="ORF">DCAF_LOCUS22266</name>
</gene>
<keyword evidence="1" id="KW-1133">Transmembrane helix</keyword>
<feature type="transmembrane region" description="Helical" evidence="1">
    <location>
        <begin position="20"/>
        <end position="38"/>
    </location>
</feature>
<comment type="caution">
    <text evidence="2">The sequence shown here is derived from an EMBL/GenBank/DDBJ whole genome shotgun (WGS) entry which is preliminary data.</text>
</comment>
<sequence>MAGAFLNQYFQSLVKIVSPLMPPIVVGTVAVLCGYAIAQSSSAILMMLGLDVVSSRILSIEVGMQVDRYFSWTILKKSILEGEWASFQLR</sequence>
<reference evidence="2 3" key="1">
    <citation type="submission" date="2024-01" db="EMBL/GenBank/DDBJ databases">
        <authorList>
            <person name="Waweru B."/>
        </authorList>
    </citation>
    <scope>NUCLEOTIDE SEQUENCE [LARGE SCALE GENOMIC DNA]</scope>
</reference>
<keyword evidence="1" id="KW-0472">Membrane</keyword>
<protein>
    <submittedName>
        <fullName evidence="2">Uncharacterized protein</fullName>
    </submittedName>
</protein>
<evidence type="ECO:0000256" key="1">
    <source>
        <dbReference type="SAM" id="Phobius"/>
    </source>
</evidence>
<name>A0AAV1SGL8_9ROSI</name>
<proteinExistence type="predicted"/>
<keyword evidence="3" id="KW-1185">Reference proteome</keyword>
<accession>A0AAV1SGL8</accession>
<evidence type="ECO:0000313" key="2">
    <source>
        <dbReference type="EMBL" id="CAK7349546.1"/>
    </source>
</evidence>
<dbReference type="EMBL" id="CAWUPB010001176">
    <property type="protein sequence ID" value="CAK7349546.1"/>
    <property type="molecule type" value="Genomic_DNA"/>
</dbReference>
<dbReference type="AlphaFoldDB" id="A0AAV1SGL8"/>
<dbReference type="Proteomes" id="UP001314170">
    <property type="component" value="Unassembled WGS sequence"/>
</dbReference>